<comment type="similarity">
    <text evidence="1 4">Belongs to the UDP-glycosyltransferase family.</text>
</comment>
<dbReference type="Pfam" id="PF00201">
    <property type="entry name" value="UDPGT"/>
    <property type="match status" value="1"/>
</dbReference>
<reference evidence="6" key="2">
    <citation type="submission" date="2010-10" db="EMBL/GenBank/DDBJ databases">
        <authorList>
            <person name="Zagrobelny M."/>
            <person name="Scheibye-Alsing K."/>
            <person name="Jensen N.B."/>
            <person name="Moller B.L."/>
            <person name="Gorodkin J."/>
            <person name="Bak S."/>
        </authorList>
    </citation>
    <scope>NUCLEOTIDE SEQUENCE</scope>
    <source>
        <tissue evidence="6">Whole larva without gut</tissue>
    </source>
</reference>
<dbReference type="PANTHER" id="PTHR48043:SF159">
    <property type="entry name" value="EG:EG0003.4 PROTEIN-RELATED"/>
    <property type="match status" value="1"/>
</dbReference>
<dbReference type="PROSITE" id="PS00375">
    <property type="entry name" value="UDPGT"/>
    <property type="match status" value="1"/>
</dbReference>
<dbReference type="SUPFAM" id="SSF53756">
    <property type="entry name" value="UDP-Glycosyltransferase/glycogen phosphorylase"/>
    <property type="match status" value="1"/>
</dbReference>
<dbReference type="InterPro" id="IPR035595">
    <property type="entry name" value="UDP_glycos_trans_CS"/>
</dbReference>
<comment type="catalytic activity">
    <reaction evidence="5">
        <text>glucuronate acceptor + UDP-alpha-D-glucuronate = acceptor beta-D-glucuronoside + UDP + H(+)</text>
        <dbReference type="Rhea" id="RHEA:21032"/>
        <dbReference type="ChEBI" id="CHEBI:15378"/>
        <dbReference type="ChEBI" id="CHEBI:58052"/>
        <dbReference type="ChEBI" id="CHEBI:58223"/>
        <dbReference type="ChEBI" id="CHEBI:132367"/>
        <dbReference type="ChEBI" id="CHEBI:132368"/>
        <dbReference type="EC" id="2.4.1.17"/>
    </reaction>
</comment>
<reference evidence="6" key="1">
    <citation type="journal article" date="2009" name="BMC Genomics">
        <title>454 pyrosequencing based transcriptome analysis of Zygaena filipendulae with focus on genes involved in biosynthesis of cyanogenic glucosides.</title>
        <authorList>
            <person name="Zagrobelny M."/>
            <person name="Scheibye-Alsing K."/>
            <person name="Jensen N.B."/>
            <person name="Moller B.L."/>
            <person name="Gorodkin J."/>
            <person name="Bak S."/>
        </authorList>
    </citation>
    <scope>NUCLEOTIDE SEQUENCE</scope>
    <source>
        <tissue evidence="6">Whole larva without gut</tissue>
    </source>
</reference>
<evidence type="ECO:0000256" key="5">
    <source>
        <dbReference type="RuleBase" id="RU362059"/>
    </source>
</evidence>
<evidence type="ECO:0000256" key="4">
    <source>
        <dbReference type="RuleBase" id="RU003718"/>
    </source>
</evidence>
<feature type="transmembrane region" description="Helical" evidence="5">
    <location>
        <begin position="471"/>
        <end position="497"/>
    </location>
</feature>
<evidence type="ECO:0000313" key="6">
    <source>
        <dbReference type="EMBL" id="ACZ97419.2"/>
    </source>
</evidence>
<keyword evidence="2 4" id="KW-0328">Glycosyltransferase</keyword>
<dbReference type="AlphaFoldDB" id="D2JLK9"/>
<dbReference type="GO" id="GO:0016020">
    <property type="term" value="C:membrane"/>
    <property type="evidence" value="ECO:0007669"/>
    <property type="project" value="UniProtKB-SubCell"/>
</dbReference>
<dbReference type="EC" id="2.4.1.17" evidence="5"/>
<feature type="signal peptide" evidence="5">
    <location>
        <begin position="1"/>
        <end position="19"/>
    </location>
</feature>
<evidence type="ECO:0000256" key="1">
    <source>
        <dbReference type="ARBA" id="ARBA00009995"/>
    </source>
</evidence>
<dbReference type="PANTHER" id="PTHR48043">
    <property type="entry name" value="EG:EG0003.4 PROTEIN-RELATED"/>
    <property type="match status" value="1"/>
</dbReference>
<organism evidence="6">
    <name type="scientific">Zygaena filipendulae</name>
    <dbReference type="NCBI Taxonomy" id="287375"/>
    <lineage>
        <taxon>Eukaryota</taxon>
        <taxon>Metazoa</taxon>
        <taxon>Ecdysozoa</taxon>
        <taxon>Arthropoda</taxon>
        <taxon>Hexapoda</taxon>
        <taxon>Insecta</taxon>
        <taxon>Pterygota</taxon>
        <taxon>Neoptera</taxon>
        <taxon>Endopterygota</taxon>
        <taxon>Lepidoptera</taxon>
        <taxon>Glossata</taxon>
        <taxon>Ditrysia</taxon>
        <taxon>Zygaenoidea</taxon>
        <taxon>Zygaenidae</taxon>
        <taxon>Zygaeninae</taxon>
        <taxon>Zygaena</taxon>
    </lineage>
</organism>
<evidence type="ECO:0000256" key="3">
    <source>
        <dbReference type="ARBA" id="ARBA00022679"/>
    </source>
</evidence>
<dbReference type="CDD" id="cd03784">
    <property type="entry name" value="GT1_Gtf-like"/>
    <property type="match status" value="1"/>
</dbReference>
<dbReference type="InterPro" id="IPR002213">
    <property type="entry name" value="UDP_glucos_trans"/>
</dbReference>
<dbReference type="FunFam" id="3.40.50.2000:FF:000050">
    <property type="entry name" value="UDP-glucuronosyltransferase"/>
    <property type="match status" value="1"/>
</dbReference>
<sequence length="521" mass="58770">MKWCYTILFFLYFCHIAAAANILALFSSLSYSDHLVFRGYVSLLTQRGHSVVVMTSYPGQFQHPDVENIVELDVSEESAKFWDEYKNLITNVDDYYPLMKSLNELSLKVAIAQLKSKQMTALLINPNVKFDLVVTDANVPLLYAAADKYNASHIAITPSSGKIHQYEAKGSPTHPLFYPDENTLSYGNIGFWQKITELKRYYHTKQEYSSNYLRLSQLAAEKLLGLKRDLRSVEFEIDVLFVACNPLLVGKRPNALNVAYVDGMHIKTDLTLLTDLKTVLDSATKGVVYFSLGTIQESEQLSPILLQTLADAFGELPYTVLWKIGNTSMIKLSENVIAYPWFPQQEVLAHPNIKAFITHGGLRSLEEAVFYEVPIVGLPLVKSRKTFMGEITKHGAGEILDPYYLEKNMVKTTILAVAGEEKYQTAISLLKSKAEDTAISGPDHAVWWTEYVLRNGGARHLRSPSVGISSISYYMLDILSLLIFAAMTTVYTSYTILRFLIRWCRMRFFGQTGLSGKFKAL</sequence>
<keyword evidence="5" id="KW-0732">Signal</keyword>
<keyword evidence="5" id="KW-0472">Membrane</keyword>
<comment type="subcellular location">
    <subcellularLocation>
        <location evidence="5">Membrane</location>
        <topology evidence="5">Single-pass membrane protein</topology>
    </subcellularLocation>
</comment>
<dbReference type="CAZy" id="GT1">
    <property type="family name" value="Glycosyltransferase Family 1"/>
</dbReference>
<keyword evidence="5" id="KW-1133">Transmembrane helix</keyword>
<dbReference type="GO" id="GO:0015020">
    <property type="term" value="F:glucuronosyltransferase activity"/>
    <property type="evidence" value="ECO:0007669"/>
    <property type="project" value="UniProtKB-EC"/>
</dbReference>
<protein>
    <recommendedName>
        <fullName evidence="5">UDP-glucuronosyltransferase</fullName>
        <ecNumber evidence="5">2.4.1.17</ecNumber>
    </recommendedName>
</protein>
<keyword evidence="5" id="KW-0812">Transmembrane</keyword>
<dbReference type="EMBL" id="GQ915325">
    <property type="protein sequence ID" value="ACZ97419.2"/>
    <property type="molecule type" value="mRNA"/>
</dbReference>
<accession>D2JLK9</accession>
<dbReference type="InterPro" id="IPR050271">
    <property type="entry name" value="UDP-glycosyltransferase"/>
</dbReference>
<evidence type="ECO:0000256" key="2">
    <source>
        <dbReference type="ARBA" id="ARBA00022676"/>
    </source>
</evidence>
<keyword evidence="3 4" id="KW-0808">Transferase</keyword>
<feature type="chain" id="PRO_5005126155" description="UDP-glucuronosyltransferase" evidence="5">
    <location>
        <begin position="20"/>
        <end position="521"/>
    </location>
</feature>
<name>D2JLK9_9NEOP</name>
<proteinExistence type="evidence at transcript level"/>
<dbReference type="Gene3D" id="3.40.50.2000">
    <property type="entry name" value="Glycogen Phosphorylase B"/>
    <property type="match status" value="1"/>
</dbReference>